<sequence length="336" mass="36542">MMMASGPRRTVVCCVLPLLLLLAGAARAAGNFYQDVDITWGDGRGKILGGGDVLTLSLDRASGSGFQSKNQYLYGRFDMQIKLVPGDSAGTVATFYLSSQGSAHDEIDFEFLGNASGQPYTVHTNVYSQGKGGREQQFRMWFDPTADFHTYSVVWNPTHILYVLSMQTSSVSFFYLYSTQDKISCMNRMQVVRGRDADPGAPEPGGGDGGGVPAEPGDAGVRQRVGRGGVGDAGRAGEDGLVAGAVRGVVQGLRRERVRVTGRGGVRQVQRRVDVPGAGRHRAGPPPVGAEELHDLQLLRRHLEVQGRGPARVRHQVECCIWKRRCWGSKYFIDWV</sequence>
<dbReference type="PRINTS" id="PR00737">
    <property type="entry name" value="GLHYDRLASE16"/>
</dbReference>
<feature type="active site" description="Nucleophile" evidence="3">
    <location>
        <position position="106"/>
    </location>
</feature>
<evidence type="ECO:0000256" key="2">
    <source>
        <dbReference type="ARBA" id="ARBA00023295"/>
    </source>
</evidence>
<name>A0A453SR22_AEGTS</name>
<dbReference type="InterPro" id="IPR044791">
    <property type="entry name" value="Beta-glucanase/XTH"/>
</dbReference>
<feature type="chain" id="PRO_5019130405" description="GH16 domain-containing protein" evidence="5">
    <location>
        <begin position="29"/>
        <end position="336"/>
    </location>
</feature>
<dbReference type="InterPro" id="IPR000757">
    <property type="entry name" value="Beta-glucanase-like"/>
</dbReference>
<dbReference type="InterPro" id="IPR008263">
    <property type="entry name" value="GH16_AS"/>
</dbReference>
<dbReference type="PROSITE" id="PS51762">
    <property type="entry name" value="GH16_2"/>
    <property type="match status" value="1"/>
</dbReference>
<dbReference type="SUPFAM" id="SSF49899">
    <property type="entry name" value="Concanavalin A-like lectins/glucanases"/>
    <property type="match status" value="1"/>
</dbReference>
<protein>
    <recommendedName>
        <fullName evidence="6">GH16 domain-containing protein</fullName>
    </recommendedName>
</protein>
<dbReference type="Proteomes" id="UP000015105">
    <property type="component" value="Chromosome 7D"/>
</dbReference>
<evidence type="ECO:0000313" key="7">
    <source>
        <dbReference type="EnsemblPlants" id="AET7Gv21033500.1"/>
    </source>
</evidence>
<evidence type="ECO:0000313" key="8">
    <source>
        <dbReference type="Proteomes" id="UP000015105"/>
    </source>
</evidence>
<dbReference type="EnsemblPlants" id="AET7Gv21033500.1">
    <property type="protein sequence ID" value="AET7Gv21033500.1"/>
    <property type="gene ID" value="AET7Gv21033500"/>
</dbReference>
<dbReference type="Pfam" id="PF00722">
    <property type="entry name" value="Glyco_hydro_16"/>
    <property type="match status" value="1"/>
</dbReference>
<dbReference type="InterPro" id="IPR013320">
    <property type="entry name" value="ConA-like_dom_sf"/>
</dbReference>
<evidence type="ECO:0000256" key="3">
    <source>
        <dbReference type="PIRSR" id="PIRSR608264-1"/>
    </source>
</evidence>
<keyword evidence="1" id="KW-0378">Hydrolase</keyword>
<reference evidence="7" key="4">
    <citation type="submission" date="2019-03" db="UniProtKB">
        <authorList>
            <consortium name="EnsemblPlants"/>
        </authorList>
    </citation>
    <scope>IDENTIFICATION</scope>
</reference>
<feature type="domain" description="GH16" evidence="6">
    <location>
        <begin position="26"/>
        <end position="218"/>
    </location>
</feature>
<feature type="compositionally biased region" description="Gly residues" evidence="4">
    <location>
        <begin position="203"/>
        <end position="212"/>
    </location>
</feature>
<dbReference type="STRING" id="200361.A0A453SR22"/>
<reference evidence="7" key="5">
    <citation type="journal article" date="2021" name="G3 (Bethesda)">
        <title>Aegilops tauschii genome assembly Aet v5.0 features greater sequence contiguity and improved annotation.</title>
        <authorList>
            <person name="Wang L."/>
            <person name="Zhu T."/>
            <person name="Rodriguez J.C."/>
            <person name="Deal K.R."/>
            <person name="Dubcovsky J."/>
            <person name="McGuire P.E."/>
            <person name="Lux T."/>
            <person name="Spannagl M."/>
            <person name="Mayer K.F.X."/>
            <person name="Baldrich P."/>
            <person name="Meyers B.C."/>
            <person name="Huo N."/>
            <person name="Gu Y.Q."/>
            <person name="Zhou H."/>
            <person name="Devos K.M."/>
            <person name="Bennetzen J.L."/>
            <person name="Unver T."/>
            <person name="Budak H."/>
            <person name="Gulick P.J."/>
            <person name="Galiba G."/>
            <person name="Kalapos B."/>
            <person name="Nelson D.R."/>
            <person name="Li P."/>
            <person name="You F.M."/>
            <person name="Luo M.C."/>
            <person name="Dvorak J."/>
        </authorList>
    </citation>
    <scope>NUCLEOTIDE SEQUENCE [LARGE SCALE GENOMIC DNA]</scope>
    <source>
        <strain evidence="7">cv. AL8/78</strain>
    </source>
</reference>
<organism evidence="7 8">
    <name type="scientific">Aegilops tauschii subsp. strangulata</name>
    <name type="common">Goatgrass</name>
    <dbReference type="NCBI Taxonomy" id="200361"/>
    <lineage>
        <taxon>Eukaryota</taxon>
        <taxon>Viridiplantae</taxon>
        <taxon>Streptophyta</taxon>
        <taxon>Embryophyta</taxon>
        <taxon>Tracheophyta</taxon>
        <taxon>Spermatophyta</taxon>
        <taxon>Magnoliopsida</taxon>
        <taxon>Liliopsida</taxon>
        <taxon>Poales</taxon>
        <taxon>Poaceae</taxon>
        <taxon>BOP clade</taxon>
        <taxon>Pooideae</taxon>
        <taxon>Triticodae</taxon>
        <taxon>Triticeae</taxon>
        <taxon>Triticinae</taxon>
        <taxon>Aegilops</taxon>
    </lineage>
</organism>
<keyword evidence="8" id="KW-1185">Reference proteome</keyword>
<keyword evidence="2" id="KW-0326">Glycosidase</keyword>
<dbReference type="Gene3D" id="2.60.120.200">
    <property type="match status" value="1"/>
</dbReference>
<evidence type="ECO:0000256" key="4">
    <source>
        <dbReference type="SAM" id="MobiDB-lite"/>
    </source>
</evidence>
<evidence type="ECO:0000256" key="1">
    <source>
        <dbReference type="ARBA" id="ARBA00022801"/>
    </source>
</evidence>
<dbReference type="PANTHER" id="PTHR31062">
    <property type="entry name" value="XYLOGLUCAN ENDOTRANSGLUCOSYLASE/HYDROLASE PROTEIN 8-RELATED"/>
    <property type="match status" value="1"/>
</dbReference>
<reference evidence="8" key="2">
    <citation type="journal article" date="2017" name="Nat. Plants">
        <title>The Aegilops tauschii genome reveals multiple impacts of transposons.</title>
        <authorList>
            <person name="Zhao G."/>
            <person name="Zou C."/>
            <person name="Li K."/>
            <person name="Wang K."/>
            <person name="Li T."/>
            <person name="Gao L."/>
            <person name="Zhang X."/>
            <person name="Wang H."/>
            <person name="Yang Z."/>
            <person name="Liu X."/>
            <person name="Jiang W."/>
            <person name="Mao L."/>
            <person name="Kong X."/>
            <person name="Jiao Y."/>
            <person name="Jia J."/>
        </authorList>
    </citation>
    <scope>NUCLEOTIDE SEQUENCE [LARGE SCALE GENOMIC DNA]</scope>
    <source>
        <strain evidence="8">cv. AL8/78</strain>
    </source>
</reference>
<feature type="active site" description="Proton donor" evidence="3">
    <location>
        <position position="110"/>
    </location>
</feature>
<dbReference type="GO" id="GO:0004553">
    <property type="term" value="F:hydrolase activity, hydrolyzing O-glycosyl compounds"/>
    <property type="evidence" value="ECO:0007669"/>
    <property type="project" value="InterPro"/>
</dbReference>
<evidence type="ECO:0000259" key="6">
    <source>
        <dbReference type="PROSITE" id="PS51762"/>
    </source>
</evidence>
<proteinExistence type="predicted"/>
<evidence type="ECO:0000256" key="5">
    <source>
        <dbReference type="SAM" id="SignalP"/>
    </source>
</evidence>
<feature type="signal peptide" evidence="5">
    <location>
        <begin position="1"/>
        <end position="28"/>
    </location>
</feature>
<dbReference type="AlphaFoldDB" id="A0A453SR22"/>
<reference evidence="7" key="3">
    <citation type="journal article" date="2017" name="Nature">
        <title>Genome sequence of the progenitor of the wheat D genome Aegilops tauschii.</title>
        <authorList>
            <person name="Luo M.C."/>
            <person name="Gu Y.Q."/>
            <person name="Puiu D."/>
            <person name="Wang H."/>
            <person name="Twardziok S.O."/>
            <person name="Deal K.R."/>
            <person name="Huo N."/>
            <person name="Zhu T."/>
            <person name="Wang L."/>
            <person name="Wang Y."/>
            <person name="McGuire P.E."/>
            <person name="Liu S."/>
            <person name="Long H."/>
            <person name="Ramasamy R.K."/>
            <person name="Rodriguez J.C."/>
            <person name="Van S.L."/>
            <person name="Yuan L."/>
            <person name="Wang Z."/>
            <person name="Xia Z."/>
            <person name="Xiao L."/>
            <person name="Anderson O.D."/>
            <person name="Ouyang S."/>
            <person name="Liang Y."/>
            <person name="Zimin A.V."/>
            <person name="Pertea G."/>
            <person name="Qi P."/>
            <person name="Bennetzen J.L."/>
            <person name="Dai X."/>
            <person name="Dawson M.W."/>
            <person name="Muller H.G."/>
            <person name="Kugler K."/>
            <person name="Rivarola-Duarte L."/>
            <person name="Spannagl M."/>
            <person name="Mayer K.F.X."/>
            <person name="Lu F.H."/>
            <person name="Bevan M.W."/>
            <person name="Leroy P."/>
            <person name="Li P."/>
            <person name="You F.M."/>
            <person name="Sun Q."/>
            <person name="Liu Z."/>
            <person name="Lyons E."/>
            <person name="Wicker T."/>
            <person name="Salzberg S.L."/>
            <person name="Devos K.M."/>
            <person name="Dvorak J."/>
        </authorList>
    </citation>
    <scope>NUCLEOTIDE SEQUENCE [LARGE SCALE GENOMIC DNA]</scope>
    <source>
        <strain evidence="7">cv. AL8/78</strain>
    </source>
</reference>
<reference evidence="8" key="1">
    <citation type="journal article" date="2014" name="Science">
        <title>Ancient hybridizations among the ancestral genomes of bread wheat.</title>
        <authorList>
            <consortium name="International Wheat Genome Sequencing Consortium,"/>
            <person name="Marcussen T."/>
            <person name="Sandve S.R."/>
            <person name="Heier L."/>
            <person name="Spannagl M."/>
            <person name="Pfeifer M."/>
            <person name="Jakobsen K.S."/>
            <person name="Wulff B.B."/>
            <person name="Steuernagel B."/>
            <person name="Mayer K.F."/>
            <person name="Olsen O.A."/>
        </authorList>
    </citation>
    <scope>NUCLEOTIDE SEQUENCE [LARGE SCALE GENOMIC DNA]</scope>
    <source>
        <strain evidence="8">cv. AL8/78</strain>
    </source>
</reference>
<feature type="region of interest" description="Disordered" evidence="4">
    <location>
        <begin position="194"/>
        <end position="237"/>
    </location>
</feature>
<accession>A0A453SR22</accession>
<dbReference type="Gramene" id="AET7Gv21033500.1">
    <property type="protein sequence ID" value="AET7Gv21033500.1"/>
    <property type="gene ID" value="AET7Gv21033500"/>
</dbReference>
<dbReference type="InterPro" id="IPR008264">
    <property type="entry name" value="Beta_glucanase"/>
</dbReference>
<dbReference type="GO" id="GO:0005975">
    <property type="term" value="P:carbohydrate metabolic process"/>
    <property type="evidence" value="ECO:0007669"/>
    <property type="project" value="InterPro"/>
</dbReference>
<dbReference type="PROSITE" id="PS01034">
    <property type="entry name" value="GH16_1"/>
    <property type="match status" value="1"/>
</dbReference>
<feature type="compositionally biased region" description="Low complexity" evidence="4">
    <location>
        <begin position="213"/>
        <end position="223"/>
    </location>
</feature>
<keyword evidence="5" id="KW-0732">Signal</keyword>